<accession>K1TKQ9</accession>
<dbReference type="SUPFAM" id="SSF53448">
    <property type="entry name" value="Nucleotide-diphospho-sugar transferases"/>
    <property type="match status" value="1"/>
</dbReference>
<evidence type="ECO:0000313" key="1">
    <source>
        <dbReference type="EMBL" id="EKC59831.1"/>
    </source>
</evidence>
<reference evidence="1" key="1">
    <citation type="journal article" date="2013" name="Environ. Microbiol.">
        <title>Microbiota from the distal guts of lean and obese adolescents exhibit partial functional redundancy besides clear differences in community structure.</title>
        <authorList>
            <person name="Ferrer M."/>
            <person name="Ruiz A."/>
            <person name="Lanza F."/>
            <person name="Haange S.B."/>
            <person name="Oberbach A."/>
            <person name="Till H."/>
            <person name="Bargiela R."/>
            <person name="Campoy C."/>
            <person name="Segura M.T."/>
            <person name="Richter M."/>
            <person name="von Bergen M."/>
            <person name="Seifert J."/>
            <person name="Suarez A."/>
        </authorList>
    </citation>
    <scope>NUCLEOTIDE SEQUENCE</scope>
</reference>
<dbReference type="AlphaFoldDB" id="K1TKQ9"/>
<comment type="caution">
    <text evidence="1">The sequence shown here is derived from an EMBL/GenBank/DDBJ whole genome shotgun (WGS) entry which is preliminary data.</text>
</comment>
<protein>
    <submittedName>
        <fullName evidence="1">UDP-N-acetylglucosamine diphosphorylase/glucosamine-1-phosphate N-acetyltransferase</fullName>
    </submittedName>
</protein>
<keyword evidence="1" id="KW-0808">Transferase</keyword>
<organism evidence="1">
    <name type="scientific">human gut metagenome</name>
    <dbReference type="NCBI Taxonomy" id="408170"/>
    <lineage>
        <taxon>unclassified sequences</taxon>
        <taxon>metagenomes</taxon>
        <taxon>organismal metagenomes</taxon>
    </lineage>
</organism>
<proteinExistence type="predicted"/>
<feature type="non-terminal residue" evidence="1">
    <location>
        <position position="135"/>
    </location>
</feature>
<gene>
    <name evidence="1" type="ORF">OBE_09278</name>
</gene>
<dbReference type="Gene3D" id="3.90.550.10">
    <property type="entry name" value="Spore Coat Polysaccharide Biosynthesis Protein SpsA, Chain A"/>
    <property type="match status" value="1"/>
</dbReference>
<name>K1TKQ9_9ZZZZ</name>
<dbReference type="EMBL" id="AJWZ01006424">
    <property type="protein sequence ID" value="EKC59831.1"/>
    <property type="molecule type" value="Genomic_DNA"/>
</dbReference>
<dbReference type="GO" id="GO:0016740">
    <property type="term" value="F:transferase activity"/>
    <property type="evidence" value="ECO:0007669"/>
    <property type="project" value="UniProtKB-KW"/>
</dbReference>
<sequence>MALKTGALIIAADNKKREKPIYMCEALSLPLISYVKSYAEKADAEKTAIIIESDSSGVEAIKGDSRVFVSPDAENDSDFLLAADGFADEFDYVYVLYGNVPLMSGSSLKNALSLCVNEGNEAAAVFSRQPNGEDV</sequence>
<dbReference type="InterPro" id="IPR029044">
    <property type="entry name" value="Nucleotide-diphossugar_trans"/>
</dbReference>